<dbReference type="InterPro" id="IPR016024">
    <property type="entry name" value="ARM-type_fold"/>
</dbReference>
<comment type="caution">
    <text evidence="6">The sequence shown here is derived from an EMBL/GenBank/DDBJ whole genome shotgun (WGS) entry which is preliminary data.</text>
</comment>
<protein>
    <recommendedName>
        <fullName evidence="8">Armadillo-type protein</fullName>
    </recommendedName>
</protein>
<dbReference type="InterPro" id="IPR040122">
    <property type="entry name" value="Importin_beta"/>
</dbReference>
<accession>A0ABQ6MIM4</accession>
<gene>
    <name evidence="6" type="ORF">TeGR_g12436</name>
</gene>
<dbReference type="Gene3D" id="1.25.10.10">
    <property type="entry name" value="Leucine-rich Repeat Variant"/>
    <property type="match status" value="2"/>
</dbReference>
<dbReference type="EMBL" id="BRYB01001474">
    <property type="protein sequence ID" value="GMI26580.1"/>
    <property type="molecule type" value="Genomic_DNA"/>
</dbReference>
<keyword evidence="4" id="KW-0677">Repeat</keyword>
<dbReference type="InterPro" id="IPR011989">
    <property type="entry name" value="ARM-like"/>
</dbReference>
<keyword evidence="5" id="KW-0653">Protein transport</keyword>
<evidence type="ECO:0000256" key="1">
    <source>
        <dbReference type="ARBA" id="ARBA00004496"/>
    </source>
</evidence>
<sequence>MSSPLASLLSGLSSPDAPTRTAAEAYHATQLSASPQSHITLLVSGLASPPHLSFCCVLLRPLLLSHPSHFGCSSAAALAASPLFLSAAAPLRSPATPPYPARRLCHLLGSLAATCADPAPLLGLAAELLPGEGARALFLLECCLDYAPGKVWAPASKDALLGLLSRPPEPGTAENLQASVAAQVALIQAAAAPSNPDAATDPALLSAQLLSPLLSATSSLLQSHPSAPASLRALQSLSEASLSSPAFFACTPAAATATLTAFAAAATAAALPPDVRRAALTILVNLLPTLRKSKTVSLLPLSAPAGPLAACVELMRDGASDDLQGWSEDPVSFHSDALSYDDDDSSLAAAELLEAFAHDLPAKETFPTLLPMAEALMGGDWKGKRAGLECLGRMLSAAPVSFSRYLPTTTAAALAALADANPRVAFQGLQLAGQVCNLTASPEQDSAVQKAHAPALAAAIGRLVASPVLKVANAACGALVSFCRGSSNDNVVSRELVEPLLGPLLAALSEGVLSRLSQTEEEGVCVLAASGINALACLADAAGPAFAPHYAAFMPGLLQCMTANLDAAGAVVSRAAEENGVGNVRGAAMEAATIIGKAVGGREGPFLRDAETVMQLVMSLLAAANGSYQAERDAAKAGRPYSAPPLPISMEKAQRCAARISGIMEESFSQFMPAVLPHLLRQAKQKNEMSVSDGDEAGLEATMNGDVERDADAGTEALTMKIPGVGIKKLTINTSVVQEKSAAARALTEHACALGAHFGPYVKLCVSALQPLVSFQYSSEVRVSGAQALAPVFDGACALAVDPSHPAYAKVSGASGIPQQLLGSIVNTLVKQIEEERNDPETLLEVAVALSDVTRSAFVYTFEDMAGKHCAVLANNEARSLVTKLTSLVGECLERRRMLFNGQAEAGDDEDEWQEYQEALDGESDILTPLVDSIGYTLKSGGGAQFVGVFESVLAPTFGKLLTSAGNVDVRARFAAVCLFDDAVEFLGPEAAARYAPMLLPGVLEGMASDDLELKQAAVYGVAQIVRQAPAAIEAVAGQVAQSLCELINTGAADEDEVSLIENAVSAVASMVVFRGAPFSGVVGQQLGMVKELVLNNFPLTDDETEAHICHDRFADMVEIGDASCVGTVEALARTMAIIGKVIKCCDDGENLALPSTLARFAGLLGKLQQNANAAAAWAMLEGDVQGAIGKAVQTGAAERGVATITP</sequence>
<dbReference type="Proteomes" id="UP001165060">
    <property type="component" value="Unassembled WGS sequence"/>
</dbReference>
<dbReference type="SUPFAM" id="SSF48371">
    <property type="entry name" value="ARM repeat"/>
    <property type="match status" value="1"/>
</dbReference>
<organism evidence="6 7">
    <name type="scientific">Tetraparma gracilis</name>
    <dbReference type="NCBI Taxonomy" id="2962635"/>
    <lineage>
        <taxon>Eukaryota</taxon>
        <taxon>Sar</taxon>
        <taxon>Stramenopiles</taxon>
        <taxon>Ochrophyta</taxon>
        <taxon>Bolidophyceae</taxon>
        <taxon>Parmales</taxon>
        <taxon>Triparmaceae</taxon>
        <taxon>Tetraparma</taxon>
    </lineage>
</organism>
<dbReference type="PANTHER" id="PTHR10527">
    <property type="entry name" value="IMPORTIN BETA"/>
    <property type="match status" value="1"/>
</dbReference>
<evidence type="ECO:0000256" key="5">
    <source>
        <dbReference type="ARBA" id="ARBA00022927"/>
    </source>
</evidence>
<proteinExistence type="predicted"/>
<keyword evidence="2" id="KW-0813">Transport</keyword>
<evidence type="ECO:0008006" key="8">
    <source>
        <dbReference type="Google" id="ProtNLM"/>
    </source>
</evidence>
<keyword evidence="3" id="KW-0963">Cytoplasm</keyword>
<evidence type="ECO:0000313" key="7">
    <source>
        <dbReference type="Proteomes" id="UP001165060"/>
    </source>
</evidence>
<name>A0ABQ6MIM4_9STRA</name>
<comment type="subcellular location">
    <subcellularLocation>
        <location evidence="1">Cytoplasm</location>
    </subcellularLocation>
</comment>
<evidence type="ECO:0000313" key="6">
    <source>
        <dbReference type="EMBL" id="GMI26580.1"/>
    </source>
</evidence>
<keyword evidence="7" id="KW-1185">Reference proteome</keyword>
<evidence type="ECO:0000256" key="4">
    <source>
        <dbReference type="ARBA" id="ARBA00022737"/>
    </source>
</evidence>
<reference evidence="6 7" key="1">
    <citation type="journal article" date="2023" name="Commun. Biol.">
        <title>Genome analysis of Parmales, the sister group of diatoms, reveals the evolutionary specialization of diatoms from phago-mixotrophs to photoautotrophs.</title>
        <authorList>
            <person name="Ban H."/>
            <person name="Sato S."/>
            <person name="Yoshikawa S."/>
            <person name="Yamada K."/>
            <person name="Nakamura Y."/>
            <person name="Ichinomiya M."/>
            <person name="Sato N."/>
            <person name="Blanc-Mathieu R."/>
            <person name="Endo H."/>
            <person name="Kuwata A."/>
            <person name="Ogata H."/>
        </authorList>
    </citation>
    <scope>NUCLEOTIDE SEQUENCE [LARGE SCALE GENOMIC DNA]</scope>
</reference>
<evidence type="ECO:0000256" key="3">
    <source>
        <dbReference type="ARBA" id="ARBA00022490"/>
    </source>
</evidence>
<evidence type="ECO:0000256" key="2">
    <source>
        <dbReference type="ARBA" id="ARBA00022448"/>
    </source>
</evidence>